<feature type="compositionally biased region" description="Polar residues" evidence="1">
    <location>
        <begin position="239"/>
        <end position="250"/>
    </location>
</feature>
<name>A0A812BJN9_ACAPH</name>
<feature type="transmembrane region" description="Helical" evidence="2">
    <location>
        <begin position="6"/>
        <end position="25"/>
    </location>
</feature>
<feature type="compositionally biased region" description="Low complexity" evidence="1">
    <location>
        <begin position="202"/>
        <end position="214"/>
    </location>
</feature>
<feature type="region of interest" description="Disordered" evidence="1">
    <location>
        <begin position="179"/>
        <end position="214"/>
    </location>
</feature>
<keyword evidence="4" id="KW-1185">Reference proteome</keyword>
<comment type="caution">
    <text evidence="3">The sequence shown here is derived from an EMBL/GenBank/DDBJ whole genome shotgun (WGS) entry which is preliminary data.</text>
</comment>
<keyword evidence="2" id="KW-1133">Transmembrane helix</keyword>
<protein>
    <submittedName>
        <fullName evidence="3">Uncharacterized protein</fullName>
    </submittedName>
</protein>
<accession>A0A812BJN9</accession>
<evidence type="ECO:0000313" key="4">
    <source>
        <dbReference type="Proteomes" id="UP000597762"/>
    </source>
</evidence>
<keyword evidence="2" id="KW-0472">Membrane</keyword>
<feature type="compositionally biased region" description="Low complexity" evidence="1">
    <location>
        <begin position="506"/>
        <end position="515"/>
    </location>
</feature>
<feature type="region of interest" description="Disordered" evidence="1">
    <location>
        <begin position="367"/>
        <end position="388"/>
    </location>
</feature>
<reference evidence="3" key="1">
    <citation type="submission" date="2021-01" db="EMBL/GenBank/DDBJ databases">
        <authorList>
            <person name="Li R."/>
            <person name="Bekaert M."/>
        </authorList>
    </citation>
    <scope>NUCLEOTIDE SEQUENCE</scope>
    <source>
        <strain evidence="3">Farmed</strain>
    </source>
</reference>
<keyword evidence="2" id="KW-0812">Transmembrane</keyword>
<dbReference type="Proteomes" id="UP000597762">
    <property type="component" value="Unassembled WGS sequence"/>
</dbReference>
<feature type="compositionally biased region" description="Polar residues" evidence="1">
    <location>
        <begin position="484"/>
        <end position="498"/>
    </location>
</feature>
<feature type="compositionally biased region" description="Polar residues" evidence="1">
    <location>
        <begin position="186"/>
        <end position="201"/>
    </location>
</feature>
<organism evidence="3 4">
    <name type="scientific">Acanthosepion pharaonis</name>
    <name type="common">Pharaoh cuttlefish</name>
    <name type="synonym">Sepia pharaonis</name>
    <dbReference type="NCBI Taxonomy" id="158019"/>
    <lineage>
        <taxon>Eukaryota</taxon>
        <taxon>Metazoa</taxon>
        <taxon>Spiralia</taxon>
        <taxon>Lophotrochozoa</taxon>
        <taxon>Mollusca</taxon>
        <taxon>Cephalopoda</taxon>
        <taxon>Coleoidea</taxon>
        <taxon>Decapodiformes</taxon>
        <taxon>Sepiida</taxon>
        <taxon>Sepiina</taxon>
        <taxon>Sepiidae</taxon>
        <taxon>Acanthosepion</taxon>
    </lineage>
</organism>
<feature type="region of interest" description="Disordered" evidence="1">
    <location>
        <begin position="239"/>
        <end position="325"/>
    </location>
</feature>
<evidence type="ECO:0000256" key="1">
    <source>
        <dbReference type="SAM" id="MobiDB-lite"/>
    </source>
</evidence>
<dbReference type="AlphaFoldDB" id="A0A812BJN9"/>
<evidence type="ECO:0000313" key="3">
    <source>
        <dbReference type="EMBL" id="CAE1235893.1"/>
    </source>
</evidence>
<proteinExistence type="predicted"/>
<feature type="compositionally biased region" description="Basic residues" evidence="1">
    <location>
        <begin position="114"/>
        <end position="123"/>
    </location>
</feature>
<feature type="compositionally biased region" description="Low complexity" evidence="1">
    <location>
        <begin position="565"/>
        <end position="640"/>
    </location>
</feature>
<feature type="compositionally biased region" description="Basic and acidic residues" evidence="1">
    <location>
        <begin position="312"/>
        <end position="325"/>
    </location>
</feature>
<evidence type="ECO:0000256" key="2">
    <source>
        <dbReference type="SAM" id="Phobius"/>
    </source>
</evidence>
<feature type="compositionally biased region" description="Low complexity" evidence="1">
    <location>
        <begin position="665"/>
        <end position="679"/>
    </location>
</feature>
<feature type="compositionally biased region" description="Polar residues" evidence="1">
    <location>
        <begin position="370"/>
        <end position="388"/>
    </location>
</feature>
<dbReference type="EMBL" id="CAHIKZ030000727">
    <property type="protein sequence ID" value="CAE1235893.1"/>
    <property type="molecule type" value="Genomic_DNA"/>
</dbReference>
<feature type="compositionally biased region" description="Low complexity" evidence="1">
    <location>
        <begin position="445"/>
        <end position="468"/>
    </location>
</feature>
<feature type="region of interest" description="Disordered" evidence="1">
    <location>
        <begin position="91"/>
        <end position="123"/>
    </location>
</feature>
<gene>
    <name evidence="3" type="ORF">SPHA_19963</name>
</gene>
<sequence>MSKNCIIFLGASLFRSISILFVYFFQLSPYSSFLFLSLLDLLFFLLYPSFFSNCSLFISAYKKICFCSKNSFSCPSISDADDMVSYFGESTDDSRQQMDDHGDEELGDGISGKSPKKIGGLKKRPNSAQYAEYELTFDEITDGLFMDKTDSEKKKKKGGWEKINISKLTSKGSKARAFFSGRRSASLRSVVTPPQTPSLPATSTSSGETTTSTVNTISPQVSLLSQRLQFQLKQAAQLSRQRLQHQTHSLPSPKPGLQRSFTQPSPPSSPSMPSKMKTGDALTPQGDQPKTVRFTVDSFEAGGGSEELEEETSVRSRRFEKEKYPGKTLESLTLSASSSSLRIGSPSLLNLSASQSAMSISSIPVSPIANESTAPNLGTESTGSSNLSSMKFSLHKILTPKILRELKLQNLKELQQTKQETTSEKPAPTPTPSTEVLPPLPPPSSSASTTDTTTTTTSASTTSDSSTTMITIARTATPDDTEAVASTSSNTPSFTLASIIQLKRQPSSPTSSRSSAEVATTSEDTIGETMTPGDGGDATTPVPSIYVTGTAPKALPEEIGDSQESSASPSRQKPSTSSRSSFKSTSKTWAKAAARAAAKAASRAAARASAAAAAAASSVKSSSSSSLSSALSSSTSTSSTGLHLHLRSPELRTPNPQTPTPVRIASAGNEEGVAEEAAAQTPDPEQFDIPSAEGMEKVIDNERKIRIKRLQRDLTRIQKELQALDDLEYEVSYV</sequence>
<feature type="region of interest" description="Disordered" evidence="1">
    <location>
        <begin position="413"/>
        <end position="692"/>
    </location>
</feature>